<dbReference type="EMBL" id="VSSQ01092057">
    <property type="protein sequence ID" value="MPN37414.1"/>
    <property type="molecule type" value="Genomic_DNA"/>
</dbReference>
<accession>A0A645HMS7</accession>
<dbReference type="PANTHER" id="PTHR45339:SF3">
    <property type="entry name" value="HISTIDINE KINASE"/>
    <property type="match status" value="1"/>
</dbReference>
<dbReference type="Pfam" id="PF00072">
    <property type="entry name" value="Response_reg"/>
    <property type="match status" value="1"/>
</dbReference>
<reference evidence="3" key="1">
    <citation type="submission" date="2019-08" db="EMBL/GenBank/DDBJ databases">
        <authorList>
            <person name="Kucharzyk K."/>
            <person name="Murdoch R.W."/>
            <person name="Higgins S."/>
            <person name="Loffler F."/>
        </authorList>
    </citation>
    <scope>NUCLEOTIDE SEQUENCE</scope>
</reference>
<evidence type="ECO:0000259" key="2">
    <source>
        <dbReference type="PROSITE" id="PS50110"/>
    </source>
</evidence>
<dbReference type="Gene3D" id="3.40.50.2300">
    <property type="match status" value="1"/>
</dbReference>
<comment type="caution">
    <text evidence="3">The sequence shown here is derived from an EMBL/GenBank/DDBJ whole genome shotgun (WGS) entry which is preliminary data.</text>
</comment>
<organism evidence="3">
    <name type="scientific">bioreactor metagenome</name>
    <dbReference type="NCBI Taxonomy" id="1076179"/>
    <lineage>
        <taxon>unclassified sequences</taxon>
        <taxon>metagenomes</taxon>
        <taxon>ecological metagenomes</taxon>
    </lineage>
</organism>
<protein>
    <submittedName>
        <fullName evidence="3">Polar-differentiation response regulator DivK</fullName>
    </submittedName>
</protein>
<evidence type="ECO:0000256" key="1">
    <source>
        <dbReference type="ARBA" id="ARBA00022553"/>
    </source>
</evidence>
<feature type="domain" description="Response regulatory" evidence="2">
    <location>
        <begin position="1"/>
        <end position="112"/>
    </location>
</feature>
<dbReference type="GO" id="GO:0000160">
    <property type="term" value="P:phosphorelay signal transduction system"/>
    <property type="evidence" value="ECO:0007669"/>
    <property type="project" value="InterPro"/>
</dbReference>
<dbReference type="SMART" id="SM00448">
    <property type="entry name" value="REC"/>
    <property type="match status" value="1"/>
</dbReference>
<dbReference type="InterPro" id="IPR011006">
    <property type="entry name" value="CheY-like_superfamily"/>
</dbReference>
<keyword evidence="1" id="KW-0597">Phosphoprotein</keyword>
<dbReference type="PROSITE" id="PS50110">
    <property type="entry name" value="RESPONSE_REGULATORY"/>
    <property type="match status" value="1"/>
</dbReference>
<dbReference type="PANTHER" id="PTHR45339">
    <property type="entry name" value="HYBRID SIGNAL TRANSDUCTION HISTIDINE KINASE J"/>
    <property type="match status" value="1"/>
</dbReference>
<evidence type="ECO:0000313" key="3">
    <source>
        <dbReference type="EMBL" id="MPN37414.1"/>
    </source>
</evidence>
<name>A0A645HMS7_9ZZZZ</name>
<proteinExistence type="predicted"/>
<gene>
    <name evidence="3" type="primary">divK_15</name>
    <name evidence="3" type="ORF">SDC9_184931</name>
</gene>
<sequence>MEDNPDNMITVKALLSEDYRVMGAEDGETGVALAKEHVPDLILMDIALPGISGIEAYRQIRENLDLKDVPVVALTASAMEEERETILSHGFDAFIEKPIATVEFYKVIGEIINGR</sequence>
<dbReference type="InterPro" id="IPR001789">
    <property type="entry name" value="Sig_transdc_resp-reg_receiver"/>
</dbReference>
<dbReference type="AlphaFoldDB" id="A0A645HMS7"/>
<dbReference type="SUPFAM" id="SSF52172">
    <property type="entry name" value="CheY-like"/>
    <property type="match status" value="1"/>
</dbReference>